<name>A0A8W7PIC4_ANOCL</name>
<evidence type="ECO:0000313" key="2">
    <source>
        <dbReference type="EnsemblMetazoa" id="ACOM031968-PA.1"/>
    </source>
</evidence>
<dbReference type="AlphaFoldDB" id="A0A8W7PIC4"/>
<reference evidence="2" key="1">
    <citation type="submission" date="2022-08" db="UniProtKB">
        <authorList>
            <consortium name="EnsemblMetazoa"/>
        </authorList>
    </citation>
    <scope>IDENTIFICATION</scope>
</reference>
<organism evidence="2">
    <name type="scientific">Anopheles coluzzii</name>
    <name type="common">African malaria mosquito</name>
    <dbReference type="NCBI Taxonomy" id="1518534"/>
    <lineage>
        <taxon>Eukaryota</taxon>
        <taxon>Metazoa</taxon>
        <taxon>Ecdysozoa</taxon>
        <taxon>Arthropoda</taxon>
        <taxon>Hexapoda</taxon>
        <taxon>Insecta</taxon>
        <taxon>Pterygota</taxon>
        <taxon>Neoptera</taxon>
        <taxon>Endopterygota</taxon>
        <taxon>Diptera</taxon>
        <taxon>Nematocera</taxon>
        <taxon>Culicoidea</taxon>
        <taxon>Culicidae</taxon>
        <taxon>Anophelinae</taxon>
        <taxon>Anopheles</taxon>
    </lineage>
</organism>
<dbReference type="Proteomes" id="UP000075882">
    <property type="component" value="Unassembled WGS sequence"/>
</dbReference>
<feature type="compositionally biased region" description="Low complexity" evidence="1">
    <location>
        <begin position="87"/>
        <end position="96"/>
    </location>
</feature>
<proteinExistence type="predicted"/>
<sequence>MCWSSATVSLNVMAQISHFRKALRESTASEAESVPSPAGSPPSGLATSDGGAPGGDSPSSLSSVSSWDAPAVRTPPPPTFEEEEQDSSLPLLSPAPDSAPSPASPVWCIESECFRMCASRFSSHLNSLLQMRQLRTLCACSSSACVASCTRFSSSVRNIFGHLEQTCSGGGAATGGNKLRVVVVVPTSPPAIELDSSPSSSSIFTKLAASIIGSSGCMSCMSWCMLRACSSSKS</sequence>
<dbReference type="EnsemblMetazoa" id="ACOM031968-RA">
    <property type="protein sequence ID" value="ACOM031968-PA.1"/>
    <property type="gene ID" value="ACOM031968"/>
</dbReference>
<protein>
    <submittedName>
        <fullName evidence="2">Uncharacterized protein</fullName>
    </submittedName>
</protein>
<feature type="region of interest" description="Disordered" evidence="1">
    <location>
        <begin position="25"/>
        <end position="97"/>
    </location>
</feature>
<accession>A0A8W7PIC4</accession>
<evidence type="ECO:0000256" key="1">
    <source>
        <dbReference type="SAM" id="MobiDB-lite"/>
    </source>
</evidence>
<feature type="compositionally biased region" description="Low complexity" evidence="1">
    <location>
        <begin position="26"/>
        <end position="71"/>
    </location>
</feature>